<reference evidence="3 4" key="1">
    <citation type="submission" date="2013-05" db="EMBL/GenBank/DDBJ databases">
        <title>Drechslerella stenobrocha genome reveals carnivorous origination and mechanical trapping mechanism of predatory fungi.</title>
        <authorList>
            <person name="Liu X."/>
            <person name="Zhang W."/>
            <person name="Liu K."/>
        </authorList>
    </citation>
    <scope>NUCLEOTIDE SEQUENCE [LARGE SCALE GENOMIC DNA]</scope>
    <source>
        <strain evidence="3 4">248</strain>
    </source>
</reference>
<dbReference type="Proteomes" id="UP000024837">
    <property type="component" value="Unassembled WGS sequence"/>
</dbReference>
<feature type="region of interest" description="Disordered" evidence="1">
    <location>
        <begin position="56"/>
        <end position="98"/>
    </location>
</feature>
<keyword evidence="4" id="KW-1185">Reference proteome</keyword>
<evidence type="ECO:0000256" key="2">
    <source>
        <dbReference type="SAM" id="SignalP"/>
    </source>
</evidence>
<feature type="chain" id="PRO_5004893932" evidence="2">
    <location>
        <begin position="26"/>
        <end position="463"/>
    </location>
</feature>
<sequence length="463" mass="51326">MKALRIWPLTASFILLLQHIYIAAADPAAIGPSRKVYREVVKRAADDFWNSLVSLGTGRGSSHQQDDGIRTEDTAAQLPPPSRKLRKRQMTGEGQATASVGIAEEVAEARVDDNVDANRPLDPLTLAESQIETEPVEGNNWDRIEEASQDRSNEPQVGNIFGQGDPSFLDFGNGQPQQFLPSYNTNTLGENPSSQIPEEQNPPMFPLAQQWQQSIPDVGAPKSFLQEQYAMPILGGNQFGPNTFSTGSDTNPLEYFNMEDDNTGIGSLRQSREDGGTFHDSKDLPPLLMPPYYAVEDLLDTNWKSMPNDQNKIPKGDYTFDELVQFRQPRLYARAKATAKAKCSRLQYSNPSLTLAEAESYLRFLDTYGYPVIPAPVSLGPYQKDTSTDPSLDYYATFLRQFQVDEEPILDANGQPTGAMKPVLFGPAQERYGCTGVYLDGNALHTGTDPVNPRETFCKLRKS</sequence>
<evidence type="ECO:0000256" key="1">
    <source>
        <dbReference type="SAM" id="MobiDB-lite"/>
    </source>
</evidence>
<protein>
    <submittedName>
        <fullName evidence="3">Uncharacterized protein</fullName>
    </submittedName>
</protein>
<name>W7I4Q0_9PEZI</name>
<dbReference type="EMBL" id="KI966410">
    <property type="protein sequence ID" value="EWC47427.1"/>
    <property type="molecule type" value="Genomic_DNA"/>
</dbReference>
<feature type="compositionally biased region" description="Basic and acidic residues" evidence="1">
    <location>
        <begin position="64"/>
        <end position="73"/>
    </location>
</feature>
<proteinExistence type="predicted"/>
<dbReference type="AlphaFoldDB" id="W7I4Q0"/>
<gene>
    <name evidence="3" type="ORF">DRE_00395</name>
</gene>
<feature type="signal peptide" evidence="2">
    <location>
        <begin position="1"/>
        <end position="25"/>
    </location>
</feature>
<keyword evidence="2" id="KW-0732">Signal</keyword>
<evidence type="ECO:0000313" key="3">
    <source>
        <dbReference type="EMBL" id="EWC47427.1"/>
    </source>
</evidence>
<organism evidence="3 4">
    <name type="scientific">Drechslerella stenobrocha 248</name>
    <dbReference type="NCBI Taxonomy" id="1043628"/>
    <lineage>
        <taxon>Eukaryota</taxon>
        <taxon>Fungi</taxon>
        <taxon>Dikarya</taxon>
        <taxon>Ascomycota</taxon>
        <taxon>Pezizomycotina</taxon>
        <taxon>Orbiliomycetes</taxon>
        <taxon>Orbiliales</taxon>
        <taxon>Orbiliaceae</taxon>
        <taxon>Drechslerella</taxon>
    </lineage>
</organism>
<dbReference type="HOGENOM" id="CLU_590554_0_0_1"/>
<accession>W7I4Q0</accession>
<evidence type="ECO:0000313" key="4">
    <source>
        <dbReference type="Proteomes" id="UP000024837"/>
    </source>
</evidence>